<comment type="subcellular location">
    <subcellularLocation>
        <location evidence="1">Membrane</location>
        <topology evidence="1">Lipid-anchor</topology>
    </subcellularLocation>
</comment>
<evidence type="ECO:0000256" key="6">
    <source>
        <dbReference type="ARBA" id="ARBA00023288"/>
    </source>
</evidence>
<reference evidence="9 10" key="1">
    <citation type="submission" date="2008-10" db="EMBL/GenBank/DDBJ databases">
        <authorList>
            <person name="Qin X."/>
            <person name="Bachman B."/>
            <person name="Battles P."/>
            <person name="Bell A."/>
            <person name="Bess C."/>
            <person name="Bickham C."/>
            <person name="Chaboub L."/>
            <person name="Chen D."/>
            <person name="Coyle M."/>
            <person name="Deiros D.R."/>
            <person name="Dinh H."/>
            <person name="Forbes L."/>
            <person name="Fowler G."/>
            <person name="Francisco L."/>
            <person name="Fu Q."/>
            <person name="Gubbala S."/>
            <person name="Hale W."/>
            <person name="Han Y."/>
            <person name="Hemphill L."/>
            <person name="Highlander S.K."/>
            <person name="Hirani K."/>
            <person name="Hogues M."/>
            <person name="Jackson L."/>
            <person name="Jakkamsetti A."/>
            <person name="Javaid M."/>
            <person name="Jiang H."/>
            <person name="Korchina V."/>
            <person name="Kovar C."/>
            <person name="Lara F."/>
            <person name="Lee S."/>
            <person name="Mata R."/>
            <person name="Mathew T."/>
            <person name="Moen C."/>
            <person name="Morales K."/>
            <person name="Munidasa M."/>
            <person name="Nazareth L."/>
            <person name="Ngo R."/>
            <person name="Nguyen L."/>
            <person name="Okwuonu G."/>
            <person name="Ongeri F."/>
            <person name="Patil S."/>
            <person name="Petrosino J."/>
            <person name="Pham C."/>
            <person name="Pham P."/>
            <person name="Pu L.-L."/>
            <person name="Puazo M."/>
            <person name="Raj R."/>
            <person name="Reid J."/>
            <person name="Rouhana J."/>
            <person name="Saada N."/>
            <person name="Shang Y."/>
            <person name="Simmons D."/>
            <person name="Thornton R."/>
            <person name="Warren J."/>
            <person name="Weissenberger G."/>
            <person name="Zhang J."/>
            <person name="Zhang L."/>
            <person name="Zhou C."/>
            <person name="Zhu D."/>
            <person name="Muzny D."/>
            <person name="Worley K."/>
            <person name="Gibbs R."/>
        </authorList>
    </citation>
    <scope>NUCLEOTIDE SEQUENCE [LARGE SCALE GENOMIC DNA]</scope>
    <source>
        <strain evidence="9 10">ATCC 51172</strain>
    </source>
</reference>
<dbReference type="Pfam" id="PF03180">
    <property type="entry name" value="Lipoprotein_9"/>
    <property type="match status" value="1"/>
</dbReference>
<comment type="caution">
    <text evidence="9">The sequence shown here is derived from an EMBL/GenBank/DDBJ whole genome shotgun (WGS) entry which is preliminary data.</text>
</comment>
<evidence type="ECO:0000256" key="7">
    <source>
        <dbReference type="PIRSR" id="PIRSR002854-1"/>
    </source>
</evidence>
<evidence type="ECO:0000256" key="8">
    <source>
        <dbReference type="SAM" id="MobiDB-lite"/>
    </source>
</evidence>
<dbReference type="GO" id="GO:0016020">
    <property type="term" value="C:membrane"/>
    <property type="evidence" value="ECO:0007669"/>
    <property type="project" value="UniProtKB-SubCell"/>
</dbReference>
<organism evidence="9 10">
    <name type="scientific">Anaerococcus lactolyticus ATCC 51172</name>
    <dbReference type="NCBI Taxonomy" id="525254"/>
    <lineage>
        <taxon>Bacteria</taxon>
        <taxon>Bacillati</taxon>
        <taxon>Bacillota</taxon>
        <taxon>Tissierellia</taxon>
        <taxon>Tissierellales</taxon>
        <taxon>Peptoniphilaceae</taxon>
        <taxon>Anaerococcus</taxon>
    </lineage>
</organism>
<sequence length="311" mass="34537">MREISYKFVGMLLNKKENKMKLTSKIALALGLIVTLTACGSGAEKKEEAHKEEAKTESKDTGETAKSTDPVHIKIGVVGEYNEVLEEVIKRYEKGTGNTVELVKFSDYAQPNEALLAGDIDLNAYQHYKFLKEFNEDKGSDLVSIGDTMLAPITLYSHKVKKLEDIKEGAKIAIPNDPSNGSRALFLLQDAGLIKVEGEPGDTIGVDKIKENPKKLDIVEMDASQTARSLDDVDCAVVNDTFALDAGLDKNEGIYVENPKSDSVKQYINLIAARKEDENNEAYKEFVKYYQTDETKADFERITKGAWIPAW</sequence>
<dbReference type="PIRSF" id="PIRSF002854">
    <property type="entry name" value="MetQ"/>
    <property type="match status" value="1"/>
</dbReference>
<keyword evidence="4" id="KW-0472">Membrane</keyword>
<accession>C2BEK0</accession>
<keyword evidence="5" id="KW-0564">Palmitate</keyword>
<feature type="compositionally biased region" description="Basic and acidic residues" evidence="8">
    <location>
        <begin position="45"/>
        <end position="63"/>
    </location>
</feature>
<dbReference type="PANTHER" id="PTHR30429">
    <property type="entry name" value="D-METHIONINE-BINDING LIPOPROTEIN METQ"/>
    <property type="match status" value="1"/>
</dbReference>
<keyword evidence="10" id="KW-1185">Reference proteome</keyword>
<proteinExistence type="inferred from homology"/>
<dbReference type="AlphaFoldDB" id="C2BEK0"/>
<dbReference type="eggNOG" id="COG1464">
    <property type="taxonomic scope" value="Bacteria"/>
</dbReference>
<evidence type="ECO:0000256" key="1">
    <source>
        <dbReference type="ARBA" id="ARBA00004635"/>
    </source>
</evidence>
<dbReference type="InterPro" id="IPR004872">
    <property type="entry name" value="Lipoprotein_NlpA"/>
</dbReference>
<keyword evidence="6 9" id="KW-0449">Lipoprotein</keyword>
<evidence type="ECO:0000313" key="9">
    <source>
        <dbReference type="EMBL" id="EEI86673.1"/>
    </source>
</evidence>
<dbReference type="CDD" id="cd13596">
    <property type="entry name" value="PBP2_lipoprotein_GmpC"/>
    <property type="match status" value="1"/>
</dbReference>
<name>C2BEK0_9FIRM</name>
<keyword evidence="3" id="KW-0732">Signal</keyword>
<evidence type="ECO:0000256" key="5">
    <source>
        <dbReference type="ARBA" id="ARBA00023139"/>
    </source>
</evidence>
<dbReference type="PANTHER" id="PTHR30429:SF1">
    <property type="entry name" value="D-METHIONINE-BINDING LIPOPROTEIN METQ-RELATED"/>
    <property type="match status" value="1"/>
</dbReference>
<evidence type="ECO:0000313" key="10">
    <source>
        <dbReference type="Proteomes" id="UP000005984"/>
    </source>
</evidence>
<comment type="similarity">
    <text evidence="2">Belongs to the NlpA lipoprotein family.</text>
</comment>
<protein>
    <submittedName>
        <fullName evidence="9">NLPA lipoprotein</fullName>
    </submittedName>
</protein>
<gene>
    <name evidence="9" type="ORF">HMPREF0072_0770</name>
</gene>
<evidence type="ECO:0000256" key="4">
    <source>
        <dbReference type="ARBA" id="ARBA00023136"/>
    </source>
</evidence>
<dbReference type="Gene3D" id="3.40.190.10">
    <property type="entry name" value="Periplasmic binding protein-like II"/>
    <property type="match status" value="2"/>
</dbReference>
<evidence type="ECO:0000256" key="2">
    <source>
        <dbReference type="ARBA" id="ARBA00008973"/>
    </source>
</evidence>
<dbReference type="HOGENOM" id="CLU_067080_0_0_9"/>
<feature type="region of interest" description="Disordered" evidence="8">
    <location>
        <begin position="45"/>
        <end position="67"/>
    </location>
</feature>
<evidence type="ECO:0000256" key="3">
    <source>
        <dbReference type="ARBA" id="ARBA00022729"/>
    </source>
</evidence>
<dbReference type="SUPFAM" id="SSF53850">
    <property type="entry name" value="Periplasmic binding protein-like II"/>
    <property type="match status" value="1"/>
</dbReference>
<feature type="lipid moiety-binding region" description="S-diacylglycerol cysteine" evidence="7">
    <location>
        <position position="39"/>
    </location>
</feature>
<dbReference type="STRING" id="525254.HMPREF0072_0770"/>
<dbReference type="Proteomes" id="UP000005984">
    <property type="component" value="Unassembled WGS sequence"/>
</dbReference>
<dbReference type="EMBL" id="ABYO01000190">
    <property type="protein sequence ID" value="EEI86673.1"/>
    <property type="molecule type" value="Genomic_DNA"/>
</dbReference>